<protein>
    <submittedName>
        <fullName evidence="2">Alpha/beta hydrolase</fullName>
    </submittedName>
</protein>
<dbReference type="SUPFAM" id="SSF53474">
    <property type="entry name" value="alpha/beta-Hydrolases"/>
    <property type="match status" value="1"/>
</dbReference>
<dbReference type="InterPro" id="IPR050266">
    <property type="entry name" value="AB_hydrolase_sf"/>
</dbReference>
<comment type="caution">
    <text evidence="2">The sequence shown here is derived from an EMBL/GenBank/DDBJ whole genome shotgun (WGS) entry which is preliminary data.</text>
</comment>
<accession>A0ABT4X7Q9</accession>
<dbReference type="EMBL" id="JAQKAB010000015">
    <property type="protein sequence ID" value="MDA7028325.1"/>
    <property type="molecule type" value="Genomic_DNA"/>
</dbReference>
<feature type="domain" description="AB hydrolase-1" evidence="1">
    <location>
        <begin position="23"/>
        <end position="248"/>
    </location>
</feature>
<sequence length="264" mass="29300">MKKIVRVGSVDVAYSVEGNGPGLLLIHGTGGTYENTWGDMIKSLAGSYTIVSPNYSGSGETLDSGEKLQLDDLVEQNIQAVLQEGINEFHIVGYSLGAEIAAAIAAKYPKRVKSATLIAGWVESDLASAFQFALWQKLFHIDRRLFAQFLMNTGFSPNFYNQVNSLEELDQMSNQFSEMLAKGTDRQSELDSRINIRPLLNRIDTPVLVIGLTYDRMVPIENARELASLIKGAQYREIPSGHLVPWEKSEILIDEVSRFVTLNL</sequence>
<keyword evidence="2" id="KW-0378">Hydrolase</keyword>
<dbReference type="GO" id="GO:0016787">
    <property type="term" value="F:hydrolase activity"/>
    <property type="evidence" value="ECO:0007669"/>
    <property type="project" value="UniProtKB-KW"/>
</dbReference>
<dbReference type="PRINTS" id="PR00111">
    <property type="entry name" value="ABHYDROLASE"/>
</dbReference>
<dbReference type="Proteomes" id="UP001211894">
    <property type="component" value="Unassembled WGS sequence"/>
</dbReference>
<dbReference type="InterPro" id="IPR000073">
    <property type="entry name" value="AB_hydrolase_1"/>
</dbReference>
<proteinExistence type="predicted"/>
<gene>
    <name evidence="2" type="ORF">PJ311_17420</name>
</gene>
<dbReference type="RefSeq" id="WP_271342132.1">
    <property type="nucleotide sequence ID" value="NZ_JAQKAB010000015.1"/>
</dbReference>
<dbReference type="PANTHER" id="PTHR43798">
    <property type="entry name" value="MONOACYLGLYCEROL LIPASE"/>
    <property type="match status" value="1"/>
</dbReference>
<evidence type="ECO:0000313" key="3">
    <source>
        <dbReference type="Proteomes" id="UP001211894"/>
    </source>
</evidence>
<dbReference type="Pfam" id="PF00561">
    <property type="entry name" value="Abhydrolase_1"/>
    <property type="match status" value="1"/>
</dbReference>
<dbReference type="Gene3D" id="3.40.50.1820">
    <property type="entry name" value="alpha/beta hydrolase"/>
    <property type="match status" value="1"/>
</dbReference>
<reference evidence="2 3" key="1">
    <citation type="submission" date="2023-01" db="EMBL/GenBank/DDBJ databases">
        <title>Bacillus changyiensis sp. nov., isolated from a coastal deposit.</title>
        <authorList>
            <person name="Xiao G."/>
            <person name="Lai Q."/>
            <person name="Hu Z."/>
            <person name="Shao Z."/>
        </authorList>
    </citation>
    <scope>NUCLEOTIDE SEQUENCE [LARGE SCALE GENOMIC DNA]</scope>
    <source>
        <strain evidence="2 3">CLL-7-23</strain>
    </source>
</reference>
<name>A0ABT4X7Q9_9BACI</name>
<keyword evidence="3" id="KW-1185">Reference proteome</keyword>
<organism evidence="2 3">
    <name type="scientific">Bacillus changyiensis</name>
    <dbReference type="NCBI Taxonomy" id="3004103"/>
    <lineage>
        <taxon>Bacteria</taxon>
        <taxon>Bacillati</taxon>
        <taxon>Bacillota</taxon>
        <taxon>Bacilli</taxon>
        <taxon>Bacillales</taxon>
        <taxon>Bacillaceae</taxon>
        <taxon>Bacillus</taxon>
    </lineage>
</organism>
<dbReference type="InterPro" id="IPR029058">
    <property type="entry name" value="AB_hydrolase_fold"/>
</dbReference>
<evidence type="ECO:0000259" key="1">
    <source>
        <dbReference type="Pfam" id="PF00561"/>
    </source>
</evidence>
<evidence type="ECO:0000313" key="2">
    <source>
        <dbReference type="EMBL" id="MDA7028325.1"/>
    </source>
</evidence>